<comment type="subcellular location">
    <subcellularLocation>
        <location evidence="1">Mitochondrion inner membrane</location>
        <topology evidence="1">Single-pass membrane protein</topology>
    </subcellularLocation>
</comment>
<keyword evidence="4" id="KW-1185">Reference proteome</keyword>
<keyword evidence="1" id="KW-0809">Transit peptide</keyword>
<feature type="domain" description="FCP1 homology" evidence="2">
    <location>
        <begin position="1"/>
        <end position="123"/>
    </location>
</feature>
<dbReference type="Proteomes" id="UP000654075">
    <property type="component" value="Unassembled WGS sequence"/>
</dbReference>
<name>A0A813HA14_POLGL</name>
<proteinExistence type="inferred from homology"/>
<accession>A0A813HA14</accession>
<keyword evidence="1" id="KW-0496">Mitochondrion</keyword>
<gene>
    <name evidence="3" type="ORF">PGLA1383_LOCUS50418</name>
</gene>
<dbReference type="InterPro" id="IPR023214">
    <property type="entry name" value="HAD_sf"/>
</dbReference>
<evidence type="ECO:0000313" key="4">
    <source>
        <dbReference type="Proteomes" id="UP000654075"/>
    </source>
</evidence>
<evidence type="ECO:0000259" key="2">
    <source>
        <dbReference type="PROSITE" id="PS50969"/>
    </source>
</evidence>
<sequence>MVENGRVFFRPYVSLFLEVASKGFELVVFTASQQSYADQVIDALDPTGAFISHRLYRQHCTELRGAFFKELGLLGRPLPKCLLVDNSPISVACNANHGVLIRSWYGERQDQELLFLLELLKDMQGFGGDFDRYLVQRYGVQEFFQALQGR</sequence>
<protein>
    <recommendedName>
        <fullName evidence="1">Mitochondrial import inner membrane translocase subunit TIM50</fullName>
    </recommendedName>
</protein>
<organism evidence="3 4">
    <name type="scientific">Polarella glacialis</name>
    <name type="common">Dinoflagellate</name>
    <dbReference type="NCBI Taxonomy" id="89957"/>
    <lineage>
        <taxon>Eukaryota</taxon>
        <taxon>Sar</taxon>
        <taxon>Alveolata</taxon>
        <taxon>Dinophyceae</taxon>
        <taxon>Suessiales</taxon>
        <taxon>Suessiaceae</taxon>
        <taxon>Polarella</taxon>
    </lineage>
</organism>
<evidence type="ECO:0000256" key="1">
    <source>
        <dbReference type="RuleBase" id="RU365079"/>
    </source>
</evidence>
<keyword evidence="1" id="KW-0811">Translocation</keyword>
<dbReference type="PROSITE" id="PS50969">
    <property type="entry name" value="FCP1"/>
    <property type="match status" value="1"/>
</dbReference>
<dbReference type="InterPro" id="IPR004274">
    <property type="entry name" value="FCP1_dom"/>
</dbReference>
<dbReference type="Pfam" id="PF03031">
    <property type="entry name" value="NIF"/>
    <property type="match status" value="1"/>
</dbReference>
<evidence type="ECO:0000313" key="3">
    <source>
        <dbReference type="EMBL" id="CAE8634800.1"/>
    </source>
</evidence>
<dbReference type="CDD" id="cd07521">
    <property type="entry name" value="HAD_FCP1-like"/>
    <property type="match status" value="1"/>
</dbReference>
<dbReference type="EMBL" id="CAJNNV010031137">
    <property type="protein sequence ID" value="CAE8634800.1"/>
    <property type="molecule type" value="Genomic_DNA"/>
</dbReference>
<keyword evidence="1" id="KW-0653">Protein transport</keyword>
<comment type="similarity">
    <text evidence="1">Belongs to the TIM50 family.</text>
</comment>
<dbReference type="SMART" id="SM00577">
    <property type="entry name" value="CPDc"/>
    <property type="match status" value="1"/>
</dbReference>
<comment type="subunit">
    <text evidence="1">Component of the TIM23 complex.</text>
</comment>
<reference evidence="3" key="1">
    <citation type="submission" date="2021-02" db="EMBL/GenBank/DDBJ databases">
        <authorList>
            <person name="Dougan E. K."/>
            <person name="Rhodes N."/>
            <person name="Thang M."/>
            <person name="Chan C."/>
        </authorList>
    </citation>
    <scope>NUCLEOTIDE SEQUENCE</scope>
</reference>
<dbReference type="Gene3D" id="3.40.50.1000">
    <property type="entry name" value="HAD superfamily/HAD-like"/>
    <property type="match status" value="1"/>
</dbReference>
<dbReference type="OMA" id="WHMENAI"/>
<comment type="caution">
    <text evidence="3">The sequence shown here is derived from an EMBL/GenBank/DDBJ whole genome shotgun (WGS) entry which is preliminary data.</text>
</comment>
<dbReference type="OrthoDB" id="277011at2759"/>
<dbReference type="SUPFAM" id="SSF56784">
    <property type="entry name" value="HAD-like"/>
    <property type="match status" value="1"/>
</dbReference>
<dbReference type="GO" id="GO:0015031">
    <property type="term" value="P:protein transport"/>
    <property type="evidence" value="ECO:0007669"/>
    <property type="project" value="UniProtKB-KW"/>
</dbReference>
<keyword evidence="1" id="KW-0813">Transport</keyword>
<comment type="function">
    <text evidence="1">Essential component of the TIM23 complex, a complex that mediates the translocation of transit peptide-containing proteins across the mitochondrial inner membrane.</text>
</comment>
<dbReference type="InterPro" id="IPR036412">
    <property type="entry name" value="HAD-like_sf"/>
</dbReference>
<dbReference type="InterPro" id="IPR050365">
    <property type="entry name" value="TIM50"/>
</dbReference>
<dbReference type="PANTHER" id="PTHR12210">
    <property type="entry name" value="DULLARD PROTEIN PHOSPHATASE"/>
    <property type="match status" value="1"/>
</dbReference>
<dbReference type="GO" id="GO:0005744">
    <property type="term" value="C:TIM23 mitochondrial import inner membrane translocase complex"/>
    <property type="evidence" value="ECO:0007669"/>
    <property type="project" value="UniProtKB-UniRule"/>
</dbReference>
<dbReference type="AlphaFoldDB" id="A0A813HA14"/>